<dbReference type="PROSITE" id="PS51755">
    <property type="entry name" value="OMPR_PHOB"/>
    <property type="match status" value="1"/>
</dbReference>
<dbReference type="PROSITE" id="PS50005">
    <property type="entry name" value="TPR"/>
    <property type="match status" value="1"/>
</dbReference>
<evidence type="ECO:0000256" key="4">
    <source>
        <dbReference type="ARBA" id="ARBA00023163"/>
    </source>
</evidence>
<dbReference type="PANTHER" id="PTHR35807:SF1">
    <property type="entry name" value="TRANSCRIPTIONAL REGULATOR REDD"/>
    <property type="match status" value="1"/>
</dbReference>
<evidence type="ECO:0000256" key="7">
    <source>
        <dbReference type="SAM" id="MobiDB-lite"/>
    </source>
</evidence>
<dbReference type="InterPro" id="IPR011990">
    <property type="entry name" value="TPR-like_helical_dom_sf"/>
</dbReference>
<dbReference type="OrthoDB" id="3275754at2"/>
<dbReference type="SMART" id="SM00028">
    <property type="entry name" value="TPR"/>
    <property type="match status" value="5"/>
</dbReference>
<dbReference type="InterPro" id="IPR001867">
    <property type="entry name" value="OmpR/PhoB-type_DNA-bd"/>
</dbReference>
<evidence type="ECO:0000256" key="3">
    <source>
        <dbReference type="ARBA" id="ARBA00023125"/>
    </source>
</evidence>
<dbReference type="GO" id="GO:0043531">
    <property type="term" value="F:ADP binding"/>
    <property type="evidence" value="ECO:0007669"/>
    <property type="project" value="InterPro"/>
</dbReference>
<dbReference type="Pfam" id="PF03704">
    <property type="entry name" value="BTAD"/>
    <property type="match status" value="1"/>
</dbReference>
<dbReference type="Gene3D" id="1.10.10.10">
    <property type="entry name" value="Winged helix-like DNA-binding domain superfamily/Winged helix DNA-binding domain"/>
    <property type="match status" value="1"/>
</dbReference>
<organism evidence="9 10">
    <name type="scientific">Kutzneria buriramensis</name>
    <dbReference type="NCBI Taxonomy" id="1045776"/>
    <lineage>
        <taxon>Bacteria</taxon>
        <taxon>Bacillati</taxon>
        <taxon>Actinomycetota</taxon>
        <taxon>Actinomycetes</taxon>
        <taxon>Pseudonocardiales</taxon>
        <taxon>Pseudonocardiaceae</taxon>
        <taxon>Kutzneria</taxon>
    </lineage>
</organism>
<dbReference type="PANTHER" id="PTHR35807">
    <property type="entry name" value="TRANSCRIPTIONAL REGULATOR REDD-RELATED"/>
    <property type="match status" value="1"/>
</dbReference>
<dbReference type="Pfam" id="PF13424">
    <property type="entry name" value="TPR_12"/>
    <property type="match status" value="2"/>
</dbReference>
<dbReference type="InterPro" id="IPR051677">
    <property type="entry name" value="AfsR-DnrI-RedD_regulator"/>
</dbReference>
<reference evidence="9 10" key="1">
    <citation type="submission" date="2018-08" db="EMBL/GenBank/DDBJ databases">
        <title>Genomic Encyclopedia of Archaeal and Bacterial Type Strains, Phase II (KMG-II): from individual species to whole genera.</title>
        <authorList>
            <person name="Goeker M."/>
        </authorList>
    </citation>
    <scope>NUCLEOTIDE SEQUENCE [LARGE SCALE GENOMIC DNA]</scope>
    <source>
        <strain evidence="9 10">DSM 45791</strain>
    </source>
</reference>
<keyword evidence="10" id="KW-1185">Reference proteome</keyword>
<evidence type="ECO:0000313" key="10">
    <source>
        <dbReference type="Proteomes" id="UP000256269"/>
    </source>
</evidence>
<comment type="caution">
    <text evidence="9">The sequence shown here is derived from an EMBL/GenBank/DDBJ whole genome shotgun (WGS) entry which is preliminary data.</text>
</comment>
<dbReference type="GO" id="GO:0003677">
    <property type="term" value="F:DNA binding"/>
    <property type="evidence" value="ECO:0007669"/>
    <property type="project" value="UniProtKB-UniRule"/>
</dbReference>
<feature type="repeat" description="TPR" evidence="5">
    <location>
        <begin position="719"/>
        <end position="752"/>
    </location>
</feature>
<sequence length="930" mass="101335">MAEEFRVLGPVTASSDGRPVELGPAQQRCVLVTLLVQANHPMPVEQLVDRVWGHDPPQRHREVLYTYLSRLRKTLAGTGVTITRCGGGYLLSVDEAAVDLHRFRHLVTRARASPDDQQALALFDQALGLWRAEAFADLDTPWLAGLRATLDAERRAAELDHTDTALRCGRHTELLPALATRAAQHPLDERLAGQLMLALYRSGRQADALQHYHHSRQRLAEELGTDPSAPLQQLYQQVLTADPHLASPTHGTASHRRPPVPHQLPAPPRCFTGRTSELAALTQALDAGSEAGATVVISAIGGAGGIGKTGLALHWAHQHLDRFPDGQLYVNLRGFDPTGEPMPTEAAVRGLLDALGVDSGAMPVDLDAQAALYRSLVAGKRMLILLDNAVDAAQVASLLPGSPTCTVVVTSRNQLTGLISTHGARPLPLDVLDEPTARDLLAYRLGADRLAGEPEATAELLACCAGLPLALSILAGRAQTHPDFPLAVLASELRDASTRLGALDEDVPSASLPAVLSWSYRTLTTEQARVFGLLGIAPGPDISLPSAASLTTLSPNQARAALRALERVSLIQQQVPGRYRMHDLVRLYAAGQAHHDQPEDVREAALRRVLDFYIHTAHTADRLLDPHRPGIRLDPPAPGTHPHPLPDAPAAMAWFATEHANLLAAQETAITHAWHGAVWQLAWTLTSFHLRRGRLHDQYAVCRAAVDAAEHLCDPATRSLAHRRLGVAYAELGQHEEAVGHLHQALALAEHHPDSTEQAHTHHLLAVVWERRGDDRRALDHATRALDLFRALNNPVWEARALNGVGWFAACLGHYDTARAHCQAALALHHHDDPEGEALTLNSLGYTDHHTGHHRQAIDRYQHALDLFRSLGDTYEAADTLDGLGHPHAALGQHEQARTVWREALELYRQQGRIADAERVQRQLDALDHE</sequence>
<dbReference type="GO" id="GO:0000160">
    <property type="term" value="P:phosphorelay signal transduction system"/>
    <property type="evidence" value="ECO:0007669"/>
    <property type="project" value="InterPro"/>
</dbReference>
<feature type="region of interest" description="Disordered" evidence="7">
    <location>
        <begin position="625"/>
        <end position="644"/>
    </location>
</feature>
<dbReference type="EMBL" id="QUNO01000007">
    <property type="protein sequence ID" value="REH46228.1"/>
    <property type="molecule type" value="Genomic_DNA"/>
</dbReference>
<dbReference type="InterPro" id="IPR027417">
    <property type="entry name" value="P-loop_NTPase"/>
</dbReference>
<dbReference type="GO" id="GO:0006355">
    <property type="term" value="P:regulation of DNA-templated transcription"/>
    <property type="evidence" value="ECO:0007669"/>
    <property type="project" value="InterPro"/>
</dbReference>
<keyword evidence="4" id="KW-0804">Transcription</keyword>
<dbReference type="CDD" id="cd15831">
    <property type="entry name" value="BTAD"/>
    <property type="match status" value="1"/>
</dbReference>
<dbReference type="Gene3D" id="1.25.40.10">
    <property type="entry name" value="Tetratricopeptide repeat domain"/>
    <property type="match status" value="3"/>
</dbReference>
<dbReference type="SUPFAM" id="SSF52540">
    <property type="entry name" value="P-loop containing nucleoside triphosphate hydrolases"/>
    <property type="match status" value="1"/>
</dbReference>
<keyword evidence="3 6" id="KW-0238">DNA-binding</keyword>
<evidence type="ECO:0000256" key="2">
    <source>
        <dbReference type="ARBA" id="ARBA00023015"/>
    </source>
</evidence>
<gene>
    <name evidence="9" type="ORF">BCF44_107361</name>
</gene>
<dbReference type="SUPFAM" id="SSF46894">
    <property type="entry name" value="C-terminal effector domain of the bipartite response regulators"/>
    <property type="match status" value="1"/>
</dbReference>
<evidence type="ECO:0000313" key="9">
    <source>
        <dbReference type="EMBL" id="REH46228.1"/>
    </source>
</evidence>
<keyword evidence="2" id="KW-0805">Transcription regulation</keyword>
<feature type="domain" description="OmpR/PhoB-type" evidence="8">
    <location>
        <begin position="1"/>
        <end position="93"/>
    </location>
</feature>
<evidence type="ECO:0000259" key="8">
    <source>
        <dbReference type="PROSITE" id="PS51755"/>
    </source>
</evidence>
<comment type="similarity">
    <text evidence="1">Belongs to the AfsR/DnrI/RedD regulatory family.</text>
</comment>
<evidence type="ECO:0000256" key="6">
    <source>
        <dbReference type="PROSITE-ProRule" id="PRU01091"/>
    </source>
</evidence>
<feature type="DNA-binding region" description="OmpR/PhoB-type" evidence="6">
    <location>
        <begin position="1"/>
        <end position="93"/>
    </location>
</feature>
<dbReference type="Gene3D" id="3.40.50.300">
    <property type="entry name" value="P-loop containing nucleotide triphosphate hydrolases"/>
    <property type="match status" value="1"/>
</dbReference>
<dbReference type="InterPro" id="IPR016032">
    <property type="entry name" value="Sig_transdc_resp-reg_C-effctor"/>
</dbReference>
<dbReference type="Pfam" id="PF00486">
    <property type="entry name" value="Trans_reg_C"/>
    <property type="match status" value="1"/>
</dbReference>
<dbReference type="PRINTS" id="PR00364">
    <property type="entry name" value="DISEASERSIST"/>
</dbReference>
<accession>A0A3E0HIJ2</accession>
<dbReference type="InterPro" id="IPR019734">
    <property type="entry name" value="TPR_rpt"/>
</dbReference>
<protein>
    <submittedName>
        <fullName evidence="9">DNA-binding SARP family transcriptional activator</fullName>
    </submittedName>
</protein>
<dbReference type="Proteomes" id="UP000256269">
    <property type="component" value="Unassembled WGS sequence"/>
</dbReference>
<dbReference type="SMART" id="SM01043">
    <property type="entry name" value="BTAD"/>
    <property type="match status" value="1"/>
</dbReference>
<dbReference type="SMART" id="SM00862">
    <property type="entry name" value="Trans_reg_C"/>
    <property type="match status" value="1"/>
</dbReference>
<dbReference type="InterPro" id="IPR036388">
    <property type="entry name" value="WH-like_DNA-bd_sf"/>
</dbReference>
<evidence type="ECO:0000256" key="5">
    <source>
        <dbReference type="PROSITE-ProRule" id="PRU00339"/>
    </source>
</evidence>
<evidence type="ECO:0000256" key="1">
    <source>
        <dbReference type="ARBA" id="ARBA00005820"/>
    </source>
</evidence>
<dbReference type="SUPFAM" id="SSF48452">
    <property type="entry name" value="TPR-like"/>
    <property type="match status" value="2"/>
</dbReference>
<name>A0A3E0HIJ2_9PSEU</name>
<keyword evidence="5" id="KW-0802">TPR repeat</keyword>
<dbReference type="InterPro" id="IPR005158">
    <property type="entry name" value="BTAD"/>
</dbReference>
<dbReference type="AlphaFoldDB" id="A0A3E0HIJ2"/>
<proteinExistence type="inferred from homology"/>
<feature type="compositionally biased region" description="Pro residues" evidence="7">
    <location>
        <begin position="635"/>
        <end position="644"/>
    </location>
</feature>
<dbReference type="RefSeq" id="WP_116176346.1">
    <property type="nucleotide sequence ID" value="NZ_CP144375.1"/>
</dbReference>